<gene>
    <name evidence="2" type="ORF">ACFO3J_30240</name>
</gene>
<dbReference type="EMBL" id="JBHSBB010000029">
    <property type="protein sequence ID" value="MFC4035719.1"/>
    <property type="molecule type" value="Genomic_DNA"/>
</dbReference>
<evidence type="ECO:0000313" key="2">
    <source>
        <dbReference type="EMBL" id="MFC4035719.1"/>
    </source>
</evidence>
<dbReference type="InterPro" id="IPR036116">
    <property type="entry name" value="FN3_sf"/>
</dbReference>
<dbReference type="SUPFAM" id="SSF49265">
    <property type="entry name" value="Fibronectin type III"/>
    <property type="match status" value="1"/>
</dbReference>
<feature type="chain" id="PRO_5045888223" evidence="1">
    <location>
        <begin position="28"/>
        <end position="244"/>
    </location>
</feature>
<evidence type="ECO:0000256" key="1">
    <source>
        <dbReference type="SAM" id="SignalP"/>
    </source>
</evidence>
<comment type="caution">
    <text evidence="2">The sequence shown here is derived from an EMBL/GenBank/DDBJ whole genome shotgun (WGS) entry which is preliminary data.</text>
</comment>
<proteinExistence type="predicted"/>
<accession>A0ABV8HUH0</accession>
<reference evidence="3" key="1">
    <citation type="journal article" date="2019" name="Int. J. Syst. Evol. Microbiol.">
        <title>The Global Catalogue of Microorganisms (GCM) 10K type strain sequencing project: providing services to taxonomists for standard genome sequencing and annotation.</title>
        <authorList>
            <consortium name="The Broad Institute Genomics Platform"/>
            <consortium name="The Broad Institute Genome Sequencing Center for Infectious Disease"/>
            <person name="Wu L."/>
            <person name="Ma J."/>
        </authorList>
    </citation>
    <scope>NUCLEOTIDE SEQUENCE [LARGE SCALE GENOMIC DNA]</scope>
    <source>
        <strain evidence="3">CGMCC 4.7237</strain>
    </source>
</reference>
<dbReference type="InterPro" id="IPR013783">
    <property type="entry name" value="Ig-like_fold"/>
</dbReference>
<name>A0ABV8HUH0_9ACTN</name>
<feature type="signal peptide" evidence="1">
    <location>
        <begin position="1"/>
        <end position="27"/>
    </location>
</feature>
<evidence type="ECO:0000313" key="3">
    <source>
        <dbReference type="Proteomes" id="UP001595765"/>
    </source>
</evidence>
<protein>
    <submittedName>
        <fullName evidence="2">Fibronectin type III domain-containing protein</fullName>
    </submittedName>
</protein>
<dbReference type="Gene3D" id="2.60.40.10">
    <property type="entry name" value="Immunoglobulins"/>
    <property type="match status" value="2"/>
</dbReference>
<sequence length="244" mass="25900">MRRYAYLAMGALASGSLLLSWCGTAEAATAPVIKPVRSVRPLDTTPPPAPAGLQTTVDPAARQVTVKWSAVTAPDLAGYLVYRSDTTPVALDPAHLRSTATPFKSLQFFDYPPFTGATYYYVVVAVDTSGNRSASAPLAVTTIDRTPPPAPTGVTGSMDPVAGTYTLSWNAPTDPDTAGYRIAYCSSGFNDPCFVIASDPALPRTQTSLTSPWPAGYKVLYQEVCAEDTHFLRACTQVTVQAPQ</sequence>
<keyword evidence="3" id="KW-1185">Reference proteome</keyword>
<keyword evidence="1" id="KW-0732">Signal</keyword>
<organism evidence="2 3">
    <name type="scientific">Streptomyces polygonati</name>
    <dbReference type="NCBI Taxonomy" id="1617087"/>
    <lineage>
        <taxon>Bacteria</taxon>
        <taxon>Bacillati</taxon>
        <taxon>Actinomycetota</taxon>
        <taxon>Actinomycetes</taxon>
        <taxon>Kitasatosporales</taxon>
        <taxon>Streptomycetaceae</taxon>
        <taxon>Streptomyces</taxon>
    </lineage>
</organism>
<dbReference type="Proteomes" id="UP001595765">
    <property type="component" value="Unassembled WGS sequence"/>
</dbReference>
<dbReference type="RefSeq" id="WP_386436152.1">
    <property type="nucleotide sequence ID" value="NZ_JBHSBB010000029.1"/>
</dbReference>